<protein>
    <submittedName>
        <fullName evidence="1">Uncharacterized protein</fullName>
    </submittedName>
</protein>
<dbReference type="Proteomes" id="UP000422108">
    <property type="component" value="Chromosome"/>
</dbReference>
<gene>
    <name evidence="1" type="ORF">DSCOOX_02340</name>
</gene>
<sequence length="106" mass="12282">MFDNDLDEPDNYDDIDEVVNSIGPYFLVQFNYEFPGKECHIESDDEHLTGHYIVNSVVIGHRTFTIKYGANDKFVINVEFDATDQERQDLINASKDMFLNVLQITD</sequence>
<dbReference type="RefSeq" id="WP_155308549.1">
    <property type="nucleotide sequence ID" value="NZ_AP021879.1"/>
</dbReference>
<dbReference type="AlphaFoldDB" id="A0A5K8A3X7"/>
<dbReference type="EMBL" id="AP021879">
    <property type="protein sequence ID" value="BBO87054.1"/>
    <property type="molecule type" value="Genomic_DNA"/>
</dbReference>
<organism evidence="1 2">
    <name type="scientific">Desulfosarcina ovata subsp. ovata</name>
    <dbReference type="NCBI Taxonomy" id="2752305"/>
    <lineage>
        <taxon>Bacteria</taxon>
        <taxon>Pseudomonadati</taxon>
        <taxon>Thermodesulfobacteriota</taxon>
        <taxon>Desulfobacteria</taxon>
        <taxon>Desulfobacterales</taxon>
        <taxon>Desulfosarcinaceae</taxon>
        <taxon>Desulfosarcina</taxon>
    </lineage>
</organism>
<evidence type="ECO:0000313" key="2">
    <source>
        <dbReference type="Proteomes" id="UP000422108"/>
    </source>
</evidence>
<evidence type="ECO:0000313" key="1">
    <source>
        <dbReference type="EMBL" id="BBO87054.1"/>
    </source>
</evidence>
<accession>A0A5K8A3X7</accession>
<reference evidence="1 2" key="1">
    <citation type="submission" date="2019-11" db="EMBL/GenBank/DDBJ databases">
        <title>Comparative genomics of hydrocarbon-degrading Desulfosarcina strains.</title>
        <authorList>
            <person name="Watanabe M."/>
            <person name="Kojima H."/>
            <person name="Fukui M."/>
        </authorList>
    </citation>
    <scope>NUCLEOTIDE SEQUENCE [LARGE SCALE GENOMIC DNA]</scope>
    <source>
        <strain evidence="2">oXyS1</strain>
    </source>
</reference>
<keyword evidence="2" id="KW-1185">Reference proteome</keyword>
<name>A0A5K8A3X7_9BACT</name>
<proteinExistence type="predicted"/>